<dbReference type="HAMAP" id="MF_00570">
    <property type="entry name" value="NAPRTase"/>
    <property type="match status" value="1"/>
</dbReference>
<dbReference type="InterPro" id="IPR006406">
    <property type="entry name" value="Nic_PRibTrfase"/>
</dbReference>
<evidence type="ECO:0000256" key="1">
    <source>
        <dbReference type="ARBA" id="ARBA00004952"/>
    </source>
</evidence>
<protein>
    <recommendedName>
        <fullName evidence="3 8">Nicotinate phosphoribosyltransferase</fullName>
        <ecNumber evidence="3 8">6.3.4.21</ecNumber>
    </recommendedName>
</protein>
<dbReference type="FunCoup" id="A0A165PYT8">
    <property type="interactions" value="363"/>
</dbReference>
<dbReference type="PANTHER" id="PTHR11098">
    <property type="entry name" value="NICOTINATE PHOSPHORIBOSYLTRANSFERASE"/>
    <property type="match status" value="1"/>
</dbReference>
<dbReference type="InParanoid" id="A0A165PYT8"/>
<evidence type="ECO:0000313" key="12">
    <source>
        <dbReference type="Proteomes" id="UP000077266"/>
    </source>
</evidence>
<dbReference type="GO" id="GO:0034355">
    <property type="term" value="P:NAD+ biosynthetic process via the salvage pathway"/>
    <property type="evidence" value="ECO:0007669"/>
    <property type="project" value="TreeGrafter"/>
</dbReference>
<dbReference type="GO" id="GO:0005829">
    <property type="term" value="C:cytosol"/>
    <property type="evidence" value="ECO:0007669"/>
    <property type="project" value="TreeGrafter"/>
</dbReference>
<sequence>MDSSLPGLVSVLDTDLYKLTMQQAVLRYFPDAVVSYKFTNRTPSTRFSRKCYDAFTRAVSKFPEVTLTQDERTWLASTCPYLAPDYLEYLAGFKYDLSQLRVDFIPSSDDPEWGALDIEAVGPWRDAIMWEVPLLAVLSEAYFATIDTDWNYDGTLERAYEKGKTLITGGVAFSEFGTRRRRSLKAHDLVVEGLVKAQKDFGTGDGAGMLSGTSNVYLAKKHSIKPVGTIAHEWFMGVAASKGYANSHNVALQYWEELYSRKLLVALTDTFSTQAFFKEFSSNKTRVEHWSALRQDSGDPFAFAPVAQEMYKSLGIDHRTKRIIYSDGLTIDLALRLKKQCDELGFLSAFGIGTNFSNDFDKASNPTEKSAPLNIVIKIASIDGKPCIKISDVLTKNTGDPETVRHAKEVFGLPVNAQ</sequence>
<dbReference type="OrthoDB" id="193380at2759"/>
<comment type="similarity">
    <text evidence="2 8">Belongs to the NAPRTase family.</text>
</comment>
<comment type="pathway">
    <text evidence="1 8">Cofactor biosynthesis; NAD(+) biosynthesis; nicotinate D-ribonucleotide from nicotinate: step 1/1.</text>
</comment>
<accession>A0A165PYT8</accession>
<evidence type="ECO:0000259" key="9">
    <source>
        <dbReference type="Pfam" id="PF04095"/>
    </source>
</evidence>
<dbReference type="Gene3D" id="3.20.140.10">
    <property type="entry name" value="nicotinate phosphoribosyltransferase"/>
    <property type="match status" value="1"/>
</dbReference>
<dbReference type="InterPro" id="IPR007229">
    <property type="entry name" value="Nic_PRibTrfase-Fam"/>
</dbReference>
<proteinExistence type="inferred from homology"/>
<evidence type="ECO:0000256" key="5">
    <source>
        <dbReference type="ARBA" id="ARBA00022598"/>
    </source>
</evidence>
<dbReference type="UniPathway" id="UPA00253">
    <property type="reaction ID" value="UER00457"/>
</dbReference>
<organism evidence="11 12">
    <name type="scientific">Exidia glandulosa HHB12029</name>
    <dbReference type="NCBI Taxonomy" id="1314781"/>
    <lineage>
        <taxon>Eukaryota</taxon>
        <taxon>Fungi</taxon>
        <taxon>Dikarya</taxon>
        <taxon>Basidiomycota</taxon>
        <taxon>Agaricomycotina</taxon>
        <taxon>Agaricomycetes</taxon>
        <taxon>Auriculariales</taxon>
        <taxon>Exidiaceae</taxon>
        <taxon>Exidia</taxon>
    </lineage>
</organism>
<dbReference type="InterPro" id="IPR041525">
    <property type="entry name" value="N/Namide_PRibTrfase"/>
</dbReference>
<dbReference type="STRING" id="1314781.A0A165PYT8"/>
<dbReference type="PANTHER" id="PTHR11098:SF1">
    <property type="entry name" value="NICOTINATE PHOSPHORIBOSYLTRANSFERASE"/>
    <property type="match status" value="1"/>
</dbReference>
<dbReference type="InterPro" id="IPR036068">
    <property type="entry name" value="Nicotinate_pribotase-like_C"/>
</dbReference>
<evidence type="ECO:0000256" key="2">
    <source>
        <dbReference type="ARBA" id="ARBA00010897"/>
    </source>
</evidence>
<evidence type="ECO:0000256" key="7">
    <source>
        <dbReference type="ARBA" id="ARBA00048668"/>
    </source>
</evidence>
<keyword evidence="6 8" id="KW-0662">Pyridine nucleotide biosynthesis</keyword>
<dbReference type="InterPro" id="IPR040727">
    <property type="entry name" value="NAPRTase_N"/>
</dbReference>
<dbReference type="PIRSF" id="PIRSF000484">
    <property type="entry name" value="NAPRT"/>
    <property type="match status" value="1"/>
</dbReference>
<dbReference type="AlphaFoldDB" id="A0A165PYT8"/>
<keyword evidence="5 8" id="KW-0436">Ligase</keyword>
<feature type="domain" description="Nicotinate phosphoribosyltransferase N-terminal" evidence="10">
    <location>
        <begin position="12"/>
        <end position="139"/>
    </location>
</feature>
<evidence type="ECO:0000256" key="4">
    <source>
        <dbReference type="ARBA" id="ARBA00022553"/>
    </source>
</evidence>
<dbReference type="EMBL" id="KV425886">
    <property type="protein sequence ID" value="KZW02849.1"/>
    <property type="molecule type" value="Genomic_DNA"/>
</dbReference>
<dbReference type="SUPFAM" id="SSF54675">
    <property type="entry name" value="Nicotinate/Quinolinate PRTase N-terminal domain-like"/>
    <property type="match status" value="1"/>
</dbReference>
<evidence type="ECO:0000256" key="3">
    <source>
        <dbReference type="ARBA" id="ARBA00013236"/>
    </source>
</evidence>
<name>A0A165PYT8_EXIGL</name>
<evidence type="ECO:0000256" key="8">
    <source>
        <dbReference type="RuleBase" id="RU003838"/>
    </source>
</evidence>
<keyword evidence="12" id="KW-1185">Reference proteome</keyword>
<dbReference type="EC" id="6.3.4.21" evidence="3 8"/>
<dbReference type="NCBIfam" id="TIGR01514">
    <property type="entry name" value="NAPRTase"/>
    <property type="match status" value="1"/>
</dbReference>
<feature type="domain" description="Nicotinate/nicotinamide phosphoribosyltransferase" evidence="9">
    <location>
        <begin position="172"/>
        <end position="414"/>
    </location>
</feature>
<reference evidence="11 12" key="1">
    <citation type="journal article" date="2016" name="Mol. Biol. Evol.">
        <title>Comparative Genomics of Early-Diverging Mushroom-Forming Fungi Provides Insights into the Origins of Lignocellulose Decay Capabilities.</title>
        <authorList>
            <person name="Nagy L.G."/>
            <person name="Riley R."/>
            <person name="Tritt A."/>
            <person name="Adam C."/>
            <person name="Daum C."/>
            <person name="Floudas D."/>
            <person name="Sun H."/>
            <person name="Yadav J.S."/>
            <person name="Pangilinan J."/>
            <person name="Larsson K.H."/>
            <person name="Matsuura K."/>
            <person name="Barry K."/>
            <person name="Labutti K."/>
            <person name="Kuo R."/>
            <person name="Ohm R.A."/>
            <person name="Bhattacharya S.S."/>
            <person name="Shirouzu T."/>
            <person name="Yoshinaga Y."/>
            <person name="Martin F.M."/>
            <person name="Grigoriev I.V."/>
            <person name="Hibbett D.S."/>
        </authorList>
    </citation>
    <scope>NUCLEOTIDE SEQUENCE [LARGE SCALE GENOMIC DNA]</scope>
    <source>
        <strain evidence="11 12">HHB12029</strain>
    </source>
</reference>
<keyword evidence="11" id="KW-0328">Glycosyltransferase</keyword>
<dbReference type="GO" id="GO:0016757">
    <property type="term" value="F:glycosyltransferase activity"/>
    <property type="evidence" value="ECO:0007669"/>
    <property type="project" value="UniProtKB-KW"/>
</dbReference>
<comment type="catalytic activity">
    <reaction evidence="7 8">
        <text>5-phospho-alpha-D-ribose 1-diphosphate + nicotinate + ATP + H2O = nicotinate beta-D-ribonucleotide + ADP + phosphate + diphosphate</text>
        <dbReference type="Rhea" id="RHEA:36163"/>
        <dbReference type="ChEBI" id="CHEBI:15377"/>
        <dbReference type="ChEBI" id="CHEBI:30616"/>
        <dbReference type="ChEBI" id="CHEBI:32544"/>
        <dbReference type="ChEBI" id="CHEBI:33019"/>
        <dbReference type="ChEBI" id="CHEBI:43474"/>
        <dbReference type="ChEBI" id="CHEBI:57502"/>
        <dbReference type="ChEBI" id="CHEBI:58017"/>
        <dbReference type="ChEBI" id="CHEBI:456216"/>
        <dbReference type="EC" id="6.3.4.21"/>
    </reaction>
</comment>
<dbReference type="Proteomes" id="UP000077266">
    <property type="component" value="Unassembled WGS sequence"/>
</dbReference>
<evidence type="ECO:0000313" key="11">
    <source>
        <dbReference type="EMBL" id="KZW02849.1"/>
    </source>
</evidence>
<evidence type="ECO:0000259" key="10">
    <source>
        <dbReference type="Pfam" id="PF17767"/>
    </source>
</evidence>
<dbReference type="Pfam" id="PF17767">
    <property type="entry name" value="NAPRTase_N"/>
    <property type="match status" value="1"/>
</dbReference>
<dbReference type="GO" id="GO:0004516">
    <property type="term" value="F:nicotinate phosphoribosyltransferase activity"/>
    <property type="evidence" value="ECO:0007669"/>
    <property type="project" value="UniProtKB-UniRule"/>
</dbReference>
<keyword evidence="4" id="KW-0597">Phosphoprotein</keyword>
<evidence type="ECO:0000256" key="6">
    <source>
        <dbReference type="ARBA" id="ARBA00022642"/>
    </source>
</evidence>
<comment type="PTM">
    <text evidence="8">Transiently phosphorylated on a His residue during the reaction cycle. Phosphorylation strongly increases the affinity for substrates and increases the rate of nicotinate D-ribonucleotide production. Dephosphorylation regenerates the low-affinity form of the enzyme, leading to product release.</text>
</comment>
<gene>
    <name evidence="11" type="ORF">EXIGLDRAFT_664848</name>
</gene>
<comment type="function">
    <text evidence="8">Catalyzes the synthesis of beta-nicotinate D-ribonucleotide from nicotinate and 5-phospho-D-ribose 1-phosphate at the expense of ATP.</text>
</comment>
<keyword evidence="11" id="KW-0808">Transferase</keyword>
<dbReference type="SUPFAM" id="SSF51690">
    <property type="entry name" value="Nicotinate/Quinolinate PRTase C-terminal domain-like"/>
    <property type="match status" value="1"/>
</dbReference>
<dbReference type="Pfam" id="PF04095">
    <property type="entry name" value="NAPRTase"/>
    <property type="match status" value="1"/>
</dbReference>